<dbReference type="Pfam" id="PF02924">
    <property type="entry name" value="HDPD"/>
    <property type="match status" value="1"/>
</dbReference>
<dbReference type="Proteomes" id="UP000321638">
    <property type="component" value="Unassembled WGS sequence"/>
</dbReference>
<gene>
    <name evidence="1" type="ORF">FHP25_24975</name>
</gene>
<dbReference type="OrthoDB" id="7996345at2"/>
<protein>
    <submittedName>
        <fullName evidence="1">Head decoration protein</fullName>
    </submittedName>
</protein>
<evidence type="ECO:0000313" key="2">
    <source>
        <dbReference type="Proteomes" id="UP000321638"/>
    </source>
</evidence>
<dbReference type="EMBL" id="VDUZ01000032">
    <property type="protein sequence ID" value="TXL72552.1"/>
    <property type="molecule type" value="Genomic_DNA"/>
</dbReference>
<reference evidence="1 2" key="1">
    <citation type="submission" date="2019-06" db="EMBL/GenBank/DDBJ databases">
        <title>New taxonomy in bacterial strain CC-CFT640, isolated from vineyard.</title>
        <authorList>
            <person name="Lin S.-Y."/>
            <person name="Tsai C.-F."/>
            <person name="Young C.-C."/>
        </authorList>
    </citation>
    <scope>NUCLEOTIDE SEQUENCE [LARGE SCALE GENOMIC DNA]</scope>
    <source>
        <strain evidence="1 2">CC-CFT640</strain>
    </source>
</reference>
<accession>A0A5C8PGA0</accession>
<sequence length="216" mass="21325">MVEKTEGKYAGEAIVSEANGARSRDAIVVVSGSGILSAMTVLGRTLVGAAGAAVAFAGNVGNGAMGAITVGGAAKLGVYKLVITEPATNAGSFIVEDPDGKFVGRGNVAAAFNGGGLSFTLADGATDFVAGDGFNITVSGGTVKHTDFDATATDGSQVAVGILYDGVDATAADVRAVAFSRDCEVNKAELVFTGAPDAGQKAQAYADLARAGIIAR</sequence>
<keyword evidence="2" id="KW-1185">Reference proteome</keyword>
<dbReference type="RefSeq" id="WP_147849711.1">
    <property type="nucleotide sequence ID" value="NZ_VDUZ01000032.1"/>
</dbReference>
<dbReference type="InterPro" id="IPR004195">
    <property type="entry name" value="Head_decoration_D"/>
</dbReference>
<organism evidence="1 2">
    <name type="scientific">Vineibacter terrae</name>
    <dbReference type="NCBI Taxonomy" id="2586908"/>
    <lineage>
        <taxon>Bacteria</taxon>
        <taxon>Pseudomonadati</taxon>
        <taxon>Pseudomonadota</taxon>
        <taxon>Alphaproteobacteria</taxon>
        <taxon>Hyphomicrobiales</taxon>
        <taxon>Vineibacter</taxon>
    </lineage>
</organism>
<dbReference type="AlphaFoldDB" id="A0A5C8PGA0"/>
<name>A0A5C8PGA0_9HYPH</name>
<proteinExistence type="predicted"/>
<evidence type="ECO:0000313" key="1">
    <source>
        <dbReference type="EMBL" id="TXL72552.1"/>
    </source>
</evidence>
<comment type="caution">
    <text evidence="1">The sequence shown here is derived from an EMBL/GenBank/DDBJ whole genome shotgun (WGS) entry which is preliminary data.</text>
</comment>